<dbReference type="PRINTS" id="PR00385">
    <property type="entry name" value="P450"/>
</dbReference>
<dbReference type="PROSITE" id="PS00086">
    <property type="entry name" value="CYTOCHROME_P450"/>
    <property type="match status" value="1"/>
</dbReference>
<evidence type="ECO:0000256" key="1">
    <source>
        <dbReference type="ARBA" id="ARBA00001971"/>
    </source>
</evidence>
<protein>
    <recommendedName>
        <fullName evidence="11">Cytochrome P450</fullName>
    </recommendedName>
</protein>
<comment type="similarity">
    <text evidence="2 8">Belongs to the cytochrome P450 family.</text>
</comment>
<dbReference type="PRINTS" id="PR00463">
    <property type="entry name" value="EP450I"/>
</dbReference>
<evidence type="ECO:0000256" key="2">
    <source>
        <dbReference type="ARBA" id="ARBA00010617"/>
    </source>
</evidence>
<reference evidence="9" key="1">
    <citation type="journal article" date="2023" name="Genome Biol. Evol.">
        <title>First Whole Genome Sequence and Flow Cytometry Genome Size Data for the Lichen-Forming Fungus Ramalina farinacea (Ascomycota).</title>
        <authorList>
            <person name="Llewellyn T."/>
            <person name="Mian S."/>
            <person name="Hill R."/>
            <person name="Leitch I.J."/>
            <person name="Gaya E."/>
        </authorList>
    </citation>
    <scope>NUCLEOTIDE SEQUENCE</scope>
    <source>
        <strain evidence="9">LIQ254RAFAR</strain>
    </source>
</reference>
<evidence type="ECO:0000313" key="10">
    <source>
        <dbReference type="Proteomes" id="UP001161017"/>
    </source>
</evidence>
<dbReference type="Gene3D" id="1.10.630.10">
    <property type="entry name" value="Cytochrome P450"/>
    <property type="match status" value="1"/>
</dbReference>
<evidence type="ECO:0000256" key="7">
    <source>
        <dbReference type="PIRSR" id="PIRSR602401-1"/>
    </source>
</evidence>
<accession>A0AA43QJX9</accession>
<organism evidence="9 10">
    <name type="scientific">Ramalina farinacea</name>
    <dbReference type="NCBI Taxonomy" id="258253"/>
    <lineage>
        <taxon>Eukaryota</taxon>
        <taxon>Fungi</taxon>
        <taxon>Dikarya</taxon>
        <taxon>Ascomycota</taxon>
        <taxon>Pezizomycotina</taxon>
        <taxon>Lecanoromycetes</taxon>
        <taxon>OSLEUM clade</taxon>
        <taxon>Lecanoromycetidae</taxon>
        <taxon>Lecanorales</taxon>
        <taxon>Lecanorineae</taxon>
        <taxon>Ramalinaceae</taxon>
        <taxon>Ramalina</taxon>
    </lineage>
</organism>
<dbReference type="CDD" id="cd11063">
    <property type="entry name" value="CYP52"/>
    <property type="match status" value="1"/>
</dbReference>
<evidence type="ECO:0000256" key="5">
    <source>
        <dbReference type="ARBA" id="ARBA00023004"/>
    </source>
</evidence>
<keyword evidence="4 8" id="KW-0560">Oxidoreductase</keyword>
<keyword evidence="5 7" id="KW-0408">Iron</keyword>
<dbReference type="GO" id="GO:0020037">
    <property type="term" value="F:heme binding"/>
    <property type="evidence" value="ECO:0007669"/>
    <property type="project" value="InterPro"/>
</dbReference>
<dbReference type="GO" id="GO:0016705">
    <property type="term" value="F:oxidoreductase activity, acting on paired donors, with incorporation or reduction of molecular oxygen"/>
    <property type="evidence" value="ECO:0007669"/>
    <property type="project" value="InterPro"/>
</dbReference>
<dbReference type="EMBL" id="JAPUFD010000002">
    <property type="protein sequence ID" value="MDI1486068.1"/>
    <property type="molecule type" value="Genomic_DNA"/>
</dbReference>
<dbReference type="Proteomes" id="UP001161017">
    <property type="component" value="Unassembled WGS sequence"/>
</dbReference>
<dbReference type="InterPro" id="IPR002401">
    <property type="entry name" value="Cyt_P450_E_grp-I"/>
</dbReference>
<dbReference type="PANTHER" id="PTHR24287">
    <property type="entry name" value="P450, PUTATIVE (EUROFUNG)-RELATED"/>
    <property type="match status" value="1"/>
</dbReference>
<keyword evidence="3 7" id="KW-0479">Metal-binding</keyword>
<dbReference type="InterPro" id="IPR001128">
    <property type="entry name" value="Cyt_P450"/>
</dbReference>
<dbReference type="AlphaFoldDB" id="A0AA43QJX9"/>
<keyword evidence="6 8" id="KW-0503">Monooxygenase</keyword>
<proteinExistence type="inferred from homology"/>
<dbReference type="PANTHER" id="PTHR24287:SF17">
    <property type="entry name" value="P450, PUTATIVE (EUROFUNG)-RELATED"/>
    <property type="match status" value="1"/>
</dbReference>
<gene>
    <name evidence="9" type="ORF">OHK93_004258</name>
</gene>
<dbReference type="GO" id="GO:0005506">
    <property type="term" value="F:iron ion binding"/>
    <property type="evidence" value="ECO:0007669"/>
    <property type="project" value="InterPro"/>
</dbReference>
<keyword evidence="7 8" id="KW-0349">Heme</keyword>
<feature type="binding site" description="axial binding residue" evidence="7">
    <location>
        <position position="341"/>
    </location>
    <ligand>
        <name>heme</name>
        <dbReference type="ChEBI" id="CHEBI:30413"/>
    </ligand>
    <ligandPart>
        <name>Fe</name>
        <dbReference type="ChEBI" id="CHEBI:18248"/>
    </ligandPart>
</feature>
<dbReference type="Pfam" id="PF00067">
    <property type="entry name" value="p450"/>
    <property type="match status" value="1"/>
</dbReference>
<dbReference type="GO" id="GO:0004497">
    <property type="term" value="F:monooxygenase activity"/>
    <property type="evidence" value="ECO:0007669"/>
    <property type="project" value="UniProtKB-KW"/>
</dbReference>
<evidence type="ECO:0000313" key="9">
    <source>
        <dbReference type="EMBL" id="MDI1486068.1"/>
    </source>
</evidence>
<name>A0AA43QJX9_9LECA</name>
<sequence length="394" mass="44582">MAEHSKYGKTFSSSLFSTDRWWTVEVDNIKAMLATNFEDWGLGDQISDLETLEVHVARLLKAIPRDGSTVDLQDLFFRLTMDSATDLLFGESVGALGAGGISERNVRFAAAFTAAQAKAIDASRQIWPTSWCFDRAFYKNVELINEFVDYFVRKAIRHRAADDEKAGNDEPQRFIFAYELAKRTTDVIHIRSELLNILLAGRDTTAGLLSHTLFTLARRPDVWSKLRAEISILGNEKPSYQQLRDFKYLHMVLNESLRLYPVVAVNGREALRDTVLPLGGGEDGKSPLFIAKGETVIYTIMGVHRSKEIYGDDAEEFKPERWETLVPHWEYLPFNGGPRICIGQQYALTEASYTIVRLLQSFESIEARDETPWTEQLTLTLAIDQGTKVAMQPV</sequence>
<dbReference type="SUPFAM" id="SSF48264">
    <property type="entry name" value="Cytochrome P450"/>
    <property type="match status" value="1"/>
</dbReference>
<evidence type="ECO:0000256" key="6">
    <source>
        <dbReference type="ARBA" id="ARBA00023033"/>
    </source>
</evidence>
<dbReference type="InterPro" id="IPR036396">
    <property type="entry name" value="Cyt_P450_sf"/>
</dbReference>
<comment type="caution">
    <text evidence="9">The sequence shown here is derived from an EMBL/GenBank/DDBJ whole genome shotgun (WGS) entry which is preliminary data.</text>
</comment>
<dbReference type="InterPro" id="IPR017972">
    <property type="entry name" value="Cyt_P450_CS"/>
</dbReference>
<comment type="cofactor">
    <cofactor evidence="1 7">
        <name>heme</name>
        <dbReference type="ChEBI" id="CHEBI:30413"/>
    </cofactor>
</comment>
<evidence type="ECO:0000256" key="4">
    <source>
        <dbReference type="ARBA" id="ARBA00023002"/>
    </source>
</evidence>
<dbReference type="InterPro" id="IPR047146">
    <property type="entry name" value="Cyt_P450_E_CYP52_fungi"/>
</dbReference>
<evidence type="ECO:0008006" key="11">
    <source>
        <dbReference type="Google" id="ProtNLM"/>
    </source>
</evidence>
<evidence type="ECO:0000256" key="8">
    <source>
        <dbReference type="RuleBase" id="RU000461"/>
    </source>
</evidence>
<keyword evidence="10" id="KW-1185">Reference proteome</keyword>
<evidence type="ECO:0000256" key="3">
    <source>
        <dbReference type="ARBA" id="ARBA00022723"/>
    </source>
</evidence>